<protein>
    <submittedName>
        <fullName evidence="2">Uncharacterized protein</fullName>
    </submittedName>
</protein>
<sequence length="94" mass="10895">MRRRTSLQVVILLILSVTLVNAQKVVEENGLQYLKNQKAENLNTIDRPSFMMNVKVQKKKGEKAIVSTKIISTHKTKLDTKVLRFRKKRICKSK</sequence>
<gene>
    <name evidence="2" type="ORF">TJEJU_3372</name>
</gene>
<organism evidence="2 3">
    <name type="scientific">Tenacibaculum jejuense</name>
    <dbReference type="NCBI Taxonomy" id="584609"/>
    <lineage>
        <taxon>Bacteria</taxon>
        <taxon>Pseudomonadati</taxon>
        <taxon>Bacteroidota</taxon>
        <taxon>Flavobacteriia</taxon>
        <taxon>Flavobacteriales</taxon>
        <taxon>Flavobacteriaceae</taxon>
        <taxon>Tenacibaculum</taxon>
    </lineage>
</organism>
<accession>A0A238UD76</accession>
<feature type="chain" id="PRO_5012127528" evidence="1">
    <location>
        <begin position="23"/>
        <end position="94"/>
    </location>
</feature>
<dbReference type="AlphaFoldDB" id="A0A238UD76"/>
<dbReference type="RefSeq" id="WP_095073957.1">
    <property type="nucleotide sequence ID" value="NZ_LT899436.1"/>
</dbReference>
<dbReference type="Proteomes" id="UP000215214">
    <property type="component" value="Chromosome TJEJU"/>
</dbReference>
<dbReference type="KEGG" id="tje:TJEJU_3372"/>
<dbReference type="OrthoDB" id="9985480at2"/>
<dbReference type="EMBL" id="LT899436">
    <property type="protein sequence ID" value="SNR17022.1"/>
    <property type="molecule type" value="Genomic_DNA"/>
</dbReference>
<proteinExistence type="predicted"/>
<evidence type="ECO:0000313" key="2">
    <source>
        <dbReference type="EMBL" id="SNR17022.1"/>
    </source>
</evidence>
<name>A0A238UD76_9FLAO</name>
<reference evidence="2 3" key="1">
    <citation type="submission" date="2017-07" db="EMBL/GenBank/DDBJ databases">
        <authorList>
            <person name="Sun Z.S."/>
            <person name="Albrecht U."/>
            <person name="Echele G."/>
            <person name="Lee C.C."/>
        </authorList>
    </citation>
    <scope>NUCLEOTIDE SEQUENCE [LARGE SCALE GENOMIC DNA]</scope>
    <source>
        <strain evidence="3">type strain: KCTC 22618</strain>
    </source>
</reference>
<evidence type="ECO:0000256" key="1">
    <source>
        <dbReference type="SAM" id="SignalP"/>
    </source>
</evidence>
<keyword evidence="1" id="KW-0732">Signal</keyword>
<keyword evidence="3" id="KW-1185">Reference proteome</keyword>
<feature type="signal peptide" evidence="1">
    <location>
        <begin position="1"/>
        <end position="22"/>
    </location>
</feature>
<evidence type="ECO:0000313" key="3">
    <source>
        <dbReference type="Proteomes" id="UP000215214"/>
    </source>
</evidence>